<sequence length="289" mass="31588">MQLPAANRHGCVSYEAPHDALVLVDRGKCSVVAQALQAKAARAHGLIVRGTKEDVYEDIRREHAPVSKPVFKYDCCRGEAFVANLARWPHPCALCRHWCRDHGPVVTTPVADTWIPSLAGRDRSLPLVGDTVRCADVLGLLPLSALALVWYVHRRTYWVYQDLMGICLCVYFLSTVSFPNLLVAAMLLLLACYYDPLVLGSSVMEDVATGGPAAHTIRDYPGAHGAGVREWLIHGERGCRCLLYGQPALLYLVPTTLGALLVLSKCRGDLDAMWTGAGVITEEKHSDAS</sequence>
<accession>A0ACC0WPJ1</accession>
<keyword evidence="2" id="KW-1185">Reference proteome</keyword>
<dbReference type="Proteomes" id="UP001163321">
    <property type="component" value="Chromosome 1"/>
</dbReference>
<dbReference type="EMBL" id="CM047580">
    <property type="protein sequence ID" value="KAI9920595.1"/>
    <property type="molecule type" value="Genomic_DNA"/>
</dbReference>
<evidence type="ECO:0000313" key="2">
    <source>
        <dbReference type="Proteomes" id="UP001163321"/>
    </source>
</evidence>
<name>A0ACC0WPJ1_9STRA</name>
<organism evidence="1 2">
    <name type="scientific">Peronosclerospora sorghi</name>
    <dbReference type="NCBI Taxonomy" id="230839"/>
    <lineage>
        <taxon>Eukaryota</taxon>
        <taxon>Sar</taxon>
        <taxon>Stramenopiles</taxon>
        <taxon>Oomycota</taxon>
        <taxon>Peronosporomycetes</taxon>
        <taxon>Peronosporales</taxon>
        <taxon>Peronosporaceae</taxon>
        <taxon>Peronosclerospora</taxon>
    </lineage>
</organism>
<reference evidence="1 2" key="1">
    <citation type="journal article" date="2022" name="bioRxiv">
        <title>The genome of the oomycete Peronosclerospora sorghi, a cosmopolitan pathogen of maize and sorghum, is inflated with dispersed pseudogenes.</title>
        <authorList>
            <person name="Fletcher K."/>
            <person name="Martin F."/>
            <person name="Isakeit T."/>
            <person name="Cavanaugh K."/>
            <person name="Magill C."/>
            <person name="Michelmore R."/>
        </authorList>
    </citation>
    <scope>NUCLEOTIDE SEQUENCE [LARGE SCALE GENOMIC DNA]</scope>
    <source>
        <strain evidence="1">P6</strain>
    </source>
</reference>
<evidence type="ECO:0000313" key="1">
    <source>
        <dbReference type="EMBL" id="KAI9920595.1"/>
    </source>
</evidence>
<proteinExistence type="predicted"/>
<gene>
    <name evidence="1" type="ORF">PsorP6_001917</name>
</gene>
<comment type="caution">
    <text evidence="1">The sequence shown here is derived from an EMBL/GenBank/DDBJ whole genome shotgun (WGS) entry which is preliminary data.</text>
</comment>
<protein>
    <submittedName>
        <fullName evidence="1">Uncharacterized protein</fullName>
    </submittedName>
</protein>